<dbReference type="Proteomes" id="UP000547209">
    <property type="component" value="Unassembled WGS sequence"/>
</dbReference>
<organism evidence="1 2">
    <name type="scientific">Cohnella nanjingensis</name>
    <dbReference type="NCBI Taxonomy" id="1387779"/>
    <lineage>
        <taxon>Bacteria</taxon>
        <taxon>Bacillati</taxon>
        <taxon>Bacillota</taxon>
        <taxon>Bacilli</taxon>
        <taxon>Bacillales</taxon>
        <taxon>Paenibacillaceae</taxon>
        <taxon>Cohnella</taxon>
    </lineage>
</organism>
<accession>A0A7X0RT70</accession>
<comment type="caution">
    <text evidence="1">The sequence shown here is derived from an EMBL/GenBank/DDBJ whole genome shotgun (WGS) entry which is preliminary data.</text>
</comment>
<gene>
    <name evidence="1" type="ORF">H7C19_21445</name>
</gene>
<proteinExistence type="predicted"/>
<sequence length="45" mass="5434">MSRRRRPAFIRWKYQKELGILDASTDEGTLYDRLFYEAIPDFNGH</sequence>
<dbReference type="EMBL" id="JACJVP010000036">
    <property type="protein sequence ID" value="MBB6673244.1"/>
    <property type="molecule type" value="Genomic_DNA"/>
</dbReference>
<reference evidence="1 2" key="1">
    <citation type="submission" date="2020-08" db="EMBL/GenBank/DDBJ databases">
        <title>Cohnella phylogeny.</title>
        <authorList>
            <person name="Dunlap C."/>
        </authorList>
    </citation>
    <scope>NUCLEOTIDE SEQUENCE [LARGE SCALE GENOMIC DNA]</scope>
    <source>
        <strain evidence="1 2">DSM 28246</strain>
    </source>
</reference>
<name>A0A7X0RT70_9BACL</name>
<evidence type="ECO:0000313" key="1">
    <source>
        <dbReference type="EMBL" id="MBB6673244.1"/>
    </source>
</evidence>
<dbReference type="AlphaFoldDB" id="A0A7X0RT70"/>
<protein>
    <submittedName>
        <fullName evidence="1">Uncharacterized protein</fullName>
    </submittedName>
</protein>
<keyword evidence="2" id="KW-1185">Reference proteome</keyword>
<dbReference type="RefSeq" id="WP_185671108.1">
    <property type="nucleotide sequence ID" value="NZ_JACJVP010000036.1"/>
</dbReference>
<evidence type="ECO:0000313" key="2">
    <source>
        <dbReference type="Proteomes" id="UP000547209"/>
    </source>
</evidence>